<name>A0A7M7NKV2_STRPU</name>
<feature type="compositionally biased region" description="Basic and acidic residues" evidence="2">
    <location>
        <begin position="347"/>
        <end position="371"/>
    </location>
</feature>
<evidence type="ECO:0000313" key="4">
    <source>
        <dbReference type="EnsemblMetazoa" id="XP_030838001"/>
    </source>
</evidence>
<proteinExistence type="predicted"/>
<feature type="region of interest" description="Disordered" evidence="2">
    <location>
        <begin position="1"/>
        <end position="33"/>
    </location>
</feature>
<dbReference type="KEGG" id="spu:594824"/>
<reference evidence="5" key="1">
    <citation type="submission" date="2015-02" db="EMBL/GenBank/DDBJ databases">
        <title>Genome sequencing for Strongylocentrotus purpuratus.</title>
        <authorList>
            <person name="Murali S."/>
            <person name="Liu Y."/>
            <person name="Vee V."/>
            <person name="English A."/>
            <person name="Wang M."/>
            <person name="Skinner E."/>
            <person name="Han Y."/>
            <person name="Muzny D.M."/>
            <person name="Worley K.C."/>
            <person name="Gibbs R.A."/>
        </authorList>
    </citation>
    <scope>NUCLEOTIDE SEQUENCE</scope>
</reference>
<dbReference type="RefSeq" id="XP_030838001.1">
    <property type="nucleotide sequence ID" value="XM_030982141.1"/>
</dbReference>
<keyword evidence="5" id="KW-1185">Reference proteome</keyword>
<dbReference type="PROSITE" id="PS00028">
    <property type="entry name" value="ZINC_FINGER_C2H2_1"/>
    <property type="match status" value="1"/>
</dbReference>
<feature type="compositionally biased region" description="Polar residues" evidence="2">
    <location>
        <begin position="1"/>
        <end position="10"/>
    </location>
</feature>
<feature type="domain" description="C2H2-type" evidence="3">
    <location>
        <begin position="957"/>
        <end position="982"/>
    </location>
</feature>
<feature type="compositionally biased region" description="Basic residues" evidence="2">
    <location>
        <begin position="372"/>
        <end position="386"/>
    </location>
</feature>
<sequence>MSNASYNAEFQQTQSQSQPQARQTAQSFIPGGSATVSDVLDMLGYKMSTTLQERIDKSTKKISSLNDGAKMELDNLEKNSKREQLKKILEIPLPLRREKKSHKHHIPGETNNHHIPGERGRYRRKNELRKAEHARRNTLRKLANKLSGAIVEPDTSKASLKKRLGSALNCIKSLKFDSSMLLAERYWLILENRELSERLQVLRDGCGIHSIPRLWEDGLTIEHLHCAQWDEVTDVKSNHQMDVYEREKYFEHCLEDVRKQKMQLHEEYKSLDDAVRGKMEIGRWCTSWVCAAAPHKIHHEASLEGSVSLRTPPLSLEEEDRYEEGGWLEDTSKTELDHNKHPGKHSVTPDKSRTAPKRKTNDFPAGKEKKSEKRSKRKKGSGAKKKVKGVYILPKVPVDPKFIVTKDTGNSFSADGSNLFGGANGKLSKHDSVDPSLSNTKLIVIDLWNMQGETQKVVVPSSHSQVNLVLVPGSTSAQAPVTNVQPLVVPDSLETTDVDPSTGNGQVSFKLVPASPSARLSHPTVMKAKPQGALGSINASGLDPSKVPVASSVGHSQSKVMKAKPKGARGSINALGLDPVASSVGHSQPRVTKDQFRAAHGYPGVLGLEPSKVPVTSSVGHSQPTVKKDPFLAAHGSLGVLGLEPSKVPVTYSVGHSHPTMTKDQFLAAHGSLGVLGLDHSKVPVTSSVGQNQPMVMKDQFLATHGSLGVLGLDPSKVPEASSVGHSQPMVMKDQFLATHGSLGVLGLDPSKVPVTSSVGQNQPMVMKDQFRTTCGPLGMLGLAPSKGNGQADVMTVSAQAKVAQSKPEVTTSQQKAPGSVSLVKLDSKNVISERIKEVPVPTGDRVSQPTGTKDKYQVAGGSVSIGNLSFKIKKVTADVKALPAHQHGVELGKHTVIKVTHPFLSEFKVAPEHANVGHSQPFMTPGTHRVNPGSIGATAEAEADVTEEAERCGSPMSCMLCDKPFNNVKELQTHLIDSHSS</sequence>
<dbReference type="PROSITE" id="PS50157">
    <property type="entry name" value="ZINC_FINGER_C2H2_2"/>
    <property type="match status" value="1"/>
</dbReference>
<keyword evidence="1" id="KW-0862">Zinc</keyword>
<keyword evidence="1" id="KW-0479">Metal-binding</keyword>
<reference evidence="4" key="2">
    <citation type="submission" date="2021-01" db="UniProtKB">
        <authorList>
            <consortium name="EnsemblMetazoa"/>
        </authorList>
    </citation>
    <scope>IDENTIFICATION</scope>
</reference>
<dbReference type="InParanoid" id="A0A7M7NKV2"/>
<dbReference type="InterPro" id="IPR013087">
    <property type="entry name" value="Znf_C2H2_type"/>
</dbReference>
<dbReference type="GO" id="GO:0008270">
    <property type="term" value="F:zinc ion binding"/>
    <property type="evidence" value="ECO:0007669"/>
    <property type="project" value="UniProtKB-KW"/>
</dbReference>
<dbReference type="EnsemblMetazoa" id="XM_030982141">
    <property type="protein sequence ID" value="XP_030838001"/>
    <property type="gene ID" value="LOC594824"/>
</dbReference>
<feature type="region of interest" description="Disordered" evidence="2">
    <location>
        <begin position="99"/>
        <end position="118"/>
    </location>
</feature>
<protein>
    <recommendedName>
        <fullName evidence="3">C2H2-type domain-containing protein</fullName>
    </recommendedName>
</protein>
<feature type="compositionally biased region" description="Basic and acidic residues" evidence="2">
    <location>
        <begin position="330"/>
        <end position="340"/>
    </location>
</feature>
<evidence type="ECO:0000256" key="1">
    <source>
        <dbReference type="PROSITE-ProRule" id="PRU00042"/>
    </source>
</evidence>
<evidence type="ECO:0000256" key="2">
    <source>
        <dbReference type="SAM" id="MobiDB-lite"/>
    </source>
</evidence>
<dbReference type="GeneID" id="594824"/>
<accession>A0A7M7NKV2</accession>
<organism evidence="4 5">
    <name type="scientific">Strongylocentrotus purpuratus</name>
    <name type="common">Purple sea urchin</name>
    <dbReference type="NCBI Taxonomy" id="7668"/>
    <lineage>
        <taxon>Eukaryota</taxon>
        <taxon>Metazoa</taxon>
        <taxon>Echinodermata</taxon>
        <taxon>Eleutherozoa</taxon>
        <taxon>Echinozoa</taxon>
        <taxon>Echinoidea</taxon>
        <taxon>Euechinoidea</taxon>
        <taxon>Echinacea</taxon>
        <taxon>Camarodonta</taxon>
        <taxon>Echinidea</taxon>
        <taxon>Strongylocentrotidae</taxon>
        <taxon>Strongylocentrotus</taxon>
    </lineage>
</organism>
<evidence type="ECO:0000259" key="3">
    <source>
        <dbReference type="PROSITE" id="PS50157"/>
    </source>
</evidence>
<feature type="region of interest" description="Disordered" evidence="2">
    <location>
        <begin position="310"/>
        <end position="386"/>
    </location>
</feature>
<keyword evidence="1" id="KW-0863">Zinc-finger</keyword>
<feature type="compositionally biased region" description="Low complexity" evidence="2">
    <location>
        <begin position="11"/>
        <end position="27"/>
    </location>
</feature>
<evidence type="ECO:0000313" key="5">
    <source>
        <dbReference type="Proteomes" id="UP000007110"/>
    </source>
</evidence>
<feature type="region of interest" description="Disordered" evidence="2">
    <location>
        <begin position="548"/>
        <end position="567"/>
    </location>
</feature>
<dbReference type="OMA" id="GRYRRKN"/>
<dbReference type="AlphaFoldDB" id="A0A7M7NKV2"/>
<dbReference type="Proteomes" id="UP000007110">
    <property type="component" value="Unassembled WGS sequence"/>
</dbReference>
<dbReference type="OrthoDB" id="10687919at2759"/>